<dbReference type="InterPro" id="IPR000259">
    <property type="entry name" value="Adhesion_dom_fimbrial"/>
</dbReference>
<proteinExistence type="inferred from homology"/>
<dbReference type="InterPro" id="IPR050263">
    <property type="entry name" value="Bact_Fimbrial_Adh_Pro"/>
</dbReference>
<evidence type="ECO:0000256" key="5">
    <source>
        <dbReference type="SAM" id="SignalP"/>
    </source>
</evidence>
<dbReference type="InterPro" id="IPR008966">
    <property type="entry name" value="Adhesion_dom_sf"/>
</dbReference>
<dbReference type="AlphaFoldDB" id="A0A248KK44"/>
<name>A0A248KK44_9ENTR</name>
<sequence length="191" mass="19439">MKAKMLLVAMGVVFAGSAMAAGPYQDSTDIHFSGEVQTNLCAVDVTGGSTVTLDPTDVGQVSNQSGTTPVAQKAFTVVVDCSAQGQTITDNALSTMTGYLTAAAGTEVDAATTSLKNTDASGAQNVGLGVLSTDNGNKLQTFTSADKYAQALTASDNKYNFNYKVGYMKLAGGGVTAGAVAADTTFIVDYQ</sequence>
<dbReference type="GO" id="GO:0043709">
    <property type="term" value="P:cell adhesion involved in single-species biofilm formation"/>
    <property type="evidence" value="ECO:0007669"/>
    <property type="project" value="TreeGrafter"/>
</dbReference>
<keyword evidence="4" id="KW-0281">Fimbrium</keyword>
<dbReference type="Gene3D" id="2.60.40.1090">
    <property type="entry name" value="Fimbrial-type adhesion domain"/>
    <property type="match status" value="1"/>
</dbReference>
<dbReference type="PANTHER" id="PTHR33420">
    <property type="entry name" value="FIMBRIAL SUBUNIT ELFA-RELATED"/>
    <property type="match status" value="1"/>
</dbReference>
<dbReference type="PANTHER" id="PTHR33420:SF3">
    <property type="entry name" value="FIMBRIAL SUBUNIT ELFA"/>
    <property type="match status" value="1"/>
</dbReference>
<dbReference type="SUPFAM" id="SSF49401">
    <property type="entry name" value="Bacterial adhesins"/>
    <property type="match status" value="1"/>
</dbReference>
<dbReference type="GO" id="GO:0009289">
    <property type="term" value="C:pilus"/>
    <property type="evidence" value="ECO:0007669"/>
    <property type="project" value="UniProtKB-SubCell"/>
</dbReference>
<evidence type="ECO:0000313" key="7">
    <source>
        <dbReference type="EMBL" id="ASG63646.1"/>
    </source>
</evidence>
<evidence type="ECO:0000256" key="3">
    <source>
        <dbReference type="ARBA" id="ARBA00022729"/>
    </source>
</evidence>
<feature type="chain" id="PRO_5013349442" evidence="5">
    <location>
        <begin position="21"/>
        <end position="191"/>
    </location>
</feature>
<protein>
    <submittedName>
        <fullName evidence="7">Fimbrial protein</fullName>
    </submittedName>
</protein>
<evidence type="ECO:0000256" key="2">
    <source>
        <dbReference type="ARBA" id="ARBA00006671"/>
    </source>
</evidence>
<feature type="signal peptide" evidence="5">
    <location>
        <begin position="1"/>
        <end position="20"/>
    </location>
</feature>
<evidence type="ECO:0000313" key="8">
    <source>
        <dbReference type="Proteomes" id="UP000197098"/>
    </source>
</evidence>
<feature type="domain" description="Fimbrial-type adhesion" evidence="6">
    <location>
        <begin position="30"/>
        <end position="191"/>
    </location>
</feature>
<comment type="subcellular location">
    <subcellularLocation>
        <location evidence="1">Fimbrium</location>
    </subcellularLocation>
</comment>
<gene>
    <name evidence="7" type="ORF">CEW81_15190</name>
</gene>
<evidence type="ECO:0000256" key="4">
    <source>
        <dbReference type="ARBA" id="ARBA00023263"/>
    </source>
</evidence>
<dbReference type="Proteomes" id="UP000197098">
    <property type="component" value="Chromosome"/>
</dbReference>
<reference evidence="7 8" key="1">
    <citation type="submission" date="2017-06" db="EMBL/GenBank/DDBJ databases">
        <title>Origin of plasmid-mediated fosfomycin resistance gene fosA3.</title>
        <authorList>
            <person name="Ito R."/>
            <person name="Pacey M.P."/>
            <person name="Doi Y."/>
        </authorList>
    </citation>
    <scope>NUCLEOTIDE SEQUENCE [LARGE SCALE GENOMIC DNA]</scope>
    <source>
        <strain evidence="7 8">YDC799</strain>
    </source>
</reference>
<accession>A0A248KK44</accession>
<dbReference type="Pfam" id="PF00419">
    <property type="entry name" value="Fimbrial"/>
    <property type="match status" value="1"/>
</dbReference>
<evidence type="ECO:0000259" key="6">
    <source>
        <dbReference type="Pfam" id="PF00419"/>
    </source>
</evidence>
<dbReference type="EMBL" id="CP022114">
    <property type="protein sequence ID" value="ASG63646.1"/>
    <property type="molecule type" value="Genomic_DNA"/>
</dbReference>
<keyword evidence="3 5" id="KW-0732">Signal</keyword>
<comment type="similarity">
    <text evidence="2">Belongs to the fimbrial protein family.</text>
</comment>
<dbReference type="InterPro" id="IPR036937">
    <property type="entry name" value="Adhesion_dom_fimbrial_sf"/>
</dbReference>
<evidence type="ECO:0000256" key="1">
    <source>
        <dbReference type="ARBA" id="ARBA00004561"/>
    </source>
</evidence>
<organism evidence="7 8">
    <name type="scientific">Kluyvera genomosp. 3</name>
    <dbReference type="NCBI Taxonomy" id="2774055"/>
    <lineage>
        <taxon>Bacteria</taxon>
        <taxon>Pseudomonadati</taxon>
        <taxon>Pseudomonadota</taxon>
        <taxon>Gammaproteobacteria</taxon>
        <taxon>Enterobacterales</taxon>
        <taxon>Enterobacteriaceae</taxon>
        <taxon>Kluyvera</taxon>
    </lineage>
</organism>